<evidence type="ECO:0008006" key="3">
    <source>
        <dbReference type="Google" id="ProtNLM"/>
    </source>
</evidence>
<dbReference type="Gene3D" id="3.20.20.120">
    <property type="entry name" value="Enolase-like C-terminal domain"/>
    <property type="match status" value="1"/>
</dbReference>
<comment type="caution">
    <text evidence="1">The sequence shown here is derived from an EMBL/GenBank/DDBJ whole genome shotgun (WGS) entry which is preliminary data.</text>
</comment>
<reference evidence="1" key="1">
    <citation type="journal article" date="2014" name="Int. J. Syst. Evol. Microbiol.">
        <title>Complete genome sequence of Corynebacterium casei LMG S-19264T (=DSM 44701T), isolated from a smear-ripened cheese.</title>
        <authorList>
            <consortium name="US DOE Joint Genome Institute (JGI-PGF)"/>
            <person name="Walter F."/>
            <person name="Albersmeier A."/>
            <person name="Kalinowski J."/>
            <person name="Ruckert C."/>
        </authorList>
    </citation>
    <scope>NUCLEOTIDE SEQUENCE</scope>
    <source>
        <strain evidence="1">JCM 4346</strain>
    </source>
</reference>
<dbReference type="InterPro" id="IPR036849">
    <property type="entry name" value="Enolase-like_C_sf"/>
</dbReference>
<protein>
    <recommendedName>
        <fullName evidence="3">Enolase C-terminal domain-containing protein</fullName>
    </recommendedName>
</protein>
<evidence type="ECO:0000313" key="1">
    <source>
        <dbReference type="EMBL" id="GGR05925.1"/>
    </source>
</evidence>
<organism evidence="1 2">
    <name type="scientific">Streptomyces aurantiogriseus</name>
    <dbReference type="NCBI Taxonomy" id="66870"/>
    <lineage>
        <taxon>Bacteria</taxon>
        <taxon>Bacillati</taxon>
        <taxon>Actinomycetota</taxon>
        <taxon>Actinomycetes</taxon>
        <taxon>Kitasatosporales</taxon>
        <taxon>Streptomycetaceae</taxon>
        <taxon>Streptomyces</taxon>
    </lineage>
</organism>
<name>A0A918F458_9ACTN</name>
<accession>A0A918F458</accession>
<dbReference type="AlphaFoldDB" id="A0A918F458"/>
<dbReference type="EMBL" id="BMSX01000004">
    <property type="protein sequence ID" value="GGR05925.1"/>
    <property type="molecule type" value="Genomic_DNA"/>
</dbReference>
<proteinExistence type="predicted"/>
<gene>
    <name evidence="1" type="ORF">GCM10010251_22060</name>
</gene>
<reference evidence="1" key="2">
    <citation type="submission" date="2020-09" db="EMBL/GenBank/DDBJ databases">
        <authorList>
            <person name="Sun Q."/>
            <person name="Ohkuma M."/>
        </authorList>
    </citation>
    <scope>NUCLEOTIDE SEQUENCE</scope>
    <source>
        <strain evidence="1">JCM 4346</strain>
    </source>
</reference>
<dbReference type="Proteomes" id="UP000658320">
    <property type="component" value="Unassembled WGS sequence"/>
</dbReference>
<keyword evidence="2" id="KW-1185">Reference proteome</keyword>
<dbReference type="SUPFAM" id="SSF51604">
    <property type="entry name" value="Enolase C-terminal domain-like"/>
    <property type="match status" value="1"/>
</dbReference>
<sequence>MFSRKTDTTTWWRCRCPTAWRAPPTAAPHAHAAAAAAVPDLRRIEWFHDHVRIESMFFDAVLDPMGGTVHPDGAIGHGLTLRADEVKEYRVA</sequence>
<evidence type="ECO:0000313" key="2">
    <source>
        <dbReference type="Proteomes" id="UP000658320"/>
    </source>
</evidence>